<dbReference type="EMBL" id="CAJOBP010000233">
    <property type="protein sequence ID" value="CAF4146052.1"/>
    <property type="molecule type" value="Genomic_DNA"/>
</dbReference>
<dbReference type="InterPro" id="IPR006722">
    <property type="entry name" value="Sedlin"/>
</dbReference>
<dbReference type="EMBL" id="CAJNYU010003034">
    <property type="protein sequence ID" value="CAF3622790.1"/>
    <property type="molecule type" value="Genomic_DNA"/>
</dbReference>
<dbReference type="Proteomes" id="UP000663825">
    <property type="component" value="Unassembled WGS sequence"/>
</dbReference>
<dbReference type="EMBL" id="CAJOBR010000113">
    <property type="protein sequence ID" value="CAF4466500.1"/>
    <property type="molecule type" value="Genomic_DNA"/>
</dbReference>
<dbReference type="CDD" id="cd14854">
    <property type="entry name" value="TRAPPC2L"/>
    <property type="match status" value="1"/>
</dbReference>
<gene>
    <name evidence="9" type="ORF">FME351_LOCUS23022</name>
    <name evidence="7" type="ORF">GRG538_LOCUS13615</name>
    <name evidence="11" type="ORF">HFQ381_LOCUS5612</name>
    <name evidence="8" type="ORF">KIK155_LOCUS18805</name>
    <name evidence="6" type="ORF">LUA448_LOCUS4458</name>
    <name evidence="13" type="ORF">QYT958_LOCUS1862</name>
    <name evidence="5" type="ORF">TIS948_LOCUS2584</name>
    <name evidence="14" type="ORF">TOA249_LOCUS27414</name>
    <name evidence="12" type="ORF">TSG867_LOCUS8445</name>
    <name evidence="10" type="ORF">UJA718_LOCUS3184</name>
</gene>
<evidence type="ECO:0000256" key="4">
    <source>
        <dbReference type="ARBA" id="ARBA00024408"/>
    </source>
</evidence>
<dbReference type="PANTHER" id="PTHR12403">
    <property type="entry name" value="TRAFFICKING PROTEIN PARTICLE COMPLEX SUBUNIT 2"/>
    <property type="match status" value="1"/>
</dbReference>
<evidence type="ECO:0000313" key="16">
    <source>
        <dbReference type="Proteomes" id="UP000663873"/>
    </source>
</evidence>
<evidence type="ECO:0000313" key="15">
    <source>
        <dbReference type="Proteomes" id="UP000663848"/>
    </source>
</evidence>
<dbReference type="Proteomes" id="UP000663851">
    <property type="component" value="Unassembled WGS sequence"/>
</dbReference>
<dbReference type="InterPro" id="IPR044760">
    <property type="entry name" value="TRAPPC2L"/>
</dbReference>
<dbReference type="EMBL" id="CAJOBS010003481">
    <property type="protein sequence ID" value="CAF4857608.1"/>
    <property type="molecule type" value="Genomic_DNA"/>
</dbReference>
<dbReference type="AlphaFoldDB" id="A0A820TJ48"/>
<dbReference type="InterPro" id="IPR011012">
    <property type="entry name" value="Longin-like_dom_sf"/>
</dbReference>
<keyword evidence="16" id="KW-1185">Reference proteome</keyword>
<keyword evidence="3" id="KW-0931">ER-Golgi transport</keyword>
<dbReference type="Proteomes" id="UP000663865">
    <property type="component" value="Unassembled WGS sequence"/>
</dbReference>
<dbReference type="EMBL" id="CAJNYV010003308">
    <property type="protein sequence ID" value="CAF3558307.1"/>
    <property type="molecule type" value="Genomic_DNA"/>
</dbReference>
<dbReference type="Proteomes" id="UP000663872">
    <property type="component" value="Unassembled WGS sequence"/>
</dbReference>
<dbReference type="Proteomes" id="UP000663862">
    <property type="component" value="Unassembled WGS sequence"/>
</dbReference>
<accession>A0A820TJ48</accession>
<dbReference type="GO" id="GO:0006888">
    <property type="term" value="P:endoplasmic reticulum to Golgi vesicle-mediated transport"/>
    <property type="evidence" value="ECO:0007669"/>
    <property type="project" value="InterPro"/>
</dbReference>
<evidence type="ECO:0000313" key="11">
    <source>
        <dbReference type="EMBL" id="CAF4171154.1"/>
    </source>
</evidence>
<evidence type="ECO:0000313" key="8">
    <source>
        <dbReference type="EMBL" id="CAF3558307.1"/>
    </source>
</evidence>
<dbReference type="Pfam" id="PF04628">
    <property type="entry name" value="Sedlin_N"/>
    <property type="match status" value="1"/>
</dbReference>
<comment type="subcellular location">
    <subcellularLocation>
        <location evidence="1">Cytoplasm</location>
        <location evidence="1">Perinuclear region</location>
    </subcellularLocation>
</comment>
<dbReference type="SUPFAM" id="SSF64356">
    <property type="entry name" value="SNARE-like"/>
    <property type="match status" value="1"/>
</dbReference>
<evidence type="ECO:0000313" key="10">
    <source>
        <dbReference type="EMBL" id="CAF4146052.1"/>
    </source>
</evidence>
<dbReference type="GO" id="GO:0048471">
    <property type="term" value="C:perinuclear region of cytoplasm"/>
    <property type="evidence" value="ECO:0007669"/>
    <property type="project" value="UniProtKB-SubCell"/>
</dbReference>
<dbReference type="Proteomes" id="UP000663833">
    <property type="component" value="Unassembled WGS sequence"/>
</dbReference>
<evidence type="ECO:0000313" key="5">
    <source>
        <dbReference type="EMBL" id="CAF3023606.1"/>
    </source>
</evidence>
<comment type="caution">
    <text evidence="13">The sequence shown here is derived from an EMBL/GenBank/DDBJ whole genome shotgun (WGS) entry which is preliminary data.</text>
</comment>
<dbReference type="EMBL" id="CAJOBO010000238">
    <property type="protein sequence ID" value="CAF4171154.1"/>
    <property type="molecule type" value="Genomic_DNA"/>
</dbReference>
<dbReference type="EMBL" id="CAJNXB010000118">
    <property type="protein sequence ID" value="CAF3023606.1"/>
    <property type="molecule type" value="Genomic_DNA"/>
</dbReference>
<dbReference type="Proteomes" id="UP000663869">
    <property type="component" value="Unassembled WGS sequence"/>
</dbReference>
<dbReference type="Gene3D" id="3.30.450.70">
    <property type="match status" value="1"/>
</dbReference>
<evidence type="ECO:0000313" key="14">
    <source>
        <dbReference type="EMBL" id="CAF4857608.1"/>
    </source>
</evidence>
<evidence type="ECO:0000313" key="7">
    <source>
        <dbReference type="EMBL" id="CAF3442713.1"/>
    </source>
</evidence>
<evidence type="ECO:0000256" key="3">
    <source>
        <dbReference type="ARBA" id="ARBA00022892"/>
    </source>
</evidence>
<sequence>MACCVAVLIKENLIYLRRSAEELKFLFLIHASIDILDDKVNQLTKPTSDRDARDFYLGLLYPVEEYKIYGYVSSTRVKFILIFEHSTSISLKDQDIKLLFQRLHQAYIDCISNPFYEPNTQLKSKRFEQVVTSLMVQNDPLTSAIVSSQASSVPSTSAIVPTAI</sequence>
<dbReference type="Proteomes" id="UP000663848">
    <property type="component" value="Unassembled WGS sequence"/>
</dbReference>
<evidence type="ECO:0000256" key="2">
    <source>
        <dbReference type="ARBA" id="ARBA00006626"/>
    </source>
</evidence>
<dbReference type="EMBL" id="CAJNYT010002007">
    <property type="protein sequence ID" value="CAF3442713.1"/>
    <property type="molecule type" value="Genomic_DNA"/>
</dbReference>
<dbReference type="EMBL" id="CAJOBQ010000348">
    <property type="protein sequence ID" value="CAF4334515.1"/>
    <property type="molecule type" value="Genomic_DNA"/>
</dbReference>
<proteinExistence type="inferred from homology"/>
<keyword evidence="3" id="KW-0813">Transport</keyword>
<dbReference type="Proteomes" id="UP000663873">
    <property type="component" value="Unassembled WGS sequence"/>
</dbReference>
<protein>
    <recommendedName>
        <fullName evidence="4">Trafficking protein particle complex subunit 2-like protein</fullName>
    </recommendedName>
</protein>
<dbReference type="Proteomes" id="UP000663838">
    <property type="component" value="Unassembled WGS sequence"/>
</dbReference>
<dbReference type="OrthoDB" id="10258445at2759"/>
<evidence type="ECO:0000313" key="12">
    <source>
        <dbReference type="EMBL" id="CAF4334515.1"/>
    </source>
</evidence>
<evidence type="ECO:0000313" key="9">
    <source>
        <dbReference type="EMBL" id="CAF3622790.1"/>
    </source>
</evidence>
<reference evidence="13" key="1">
    <citation type="submission" date="2021-02" db="EMBL/GenBank/DDBJ databases">
        <authorList>
            <person name="Nowell W R."/>
        </authorList>
    </citation>
    <scope>NUCLEOTIDE SEQUENCE</scope>
</reference>
<evidence type="ECO:0000313" key="13">
    <source>
        <dbReference type="EMBL" id="CAF4466500.1"/>
    </source>
</evidence>
<name>A0A820TJ48_9BILA</name>
<organism evidence="13 15">
    <name type="scientific">Rotaria socialis</name>
    <dbReference type="NCBI Taxonomy" id="392032"/>
    <lineage>
        <taxon>Eukaryota</taxon>
        <taxon>Metazoa</taxon>
        <taxon>Spiralia</taxon>
        <taxon>Gnathifera</taxon>
        <taxon>Rotifera</taxon>
        <taxon>Eurotatoria</taxon>
        <taxon>Bdelloidea</taxon>
        <taxon>Philodinida</taxon>
        <taxon>Philodinidae</taxon>
        <taxon>Rotaria</taxon>
    </lineage>
</organism>
<comment type="similarity">
    <text evidence="2">Belongs to the TRAPP small subunits family. Sedlin subfamily.</text>
</comment>
<evidence type="ECO:0000313" key="6">
    <source>
        <dbReference type="EMBL" id="CAF3244488.1"/>
    </source>
</evidence>
<evidence type="ECO:0000256" key="1">
    <source>
        <dbReference type="ARBA" id="ARBA00004556"/>
    </source>
</evidence>
<dbReference type="EMBL" id="CAJNYD010000322">
    <property type="protein sequence ID" value="CAF3244488.1"/>
    <property type="molecule type" value="Genomic_DNA"/>
</dbReference>